<evidence type="ECO:0000313" key="2">
    <source>
        <dbReference type="EMBL" id="TYR37210.1"/>
    </source>
</evidence>
<feature type="region of interest" description="Disordered" evidence="1">
    <location>
        <begin position="1"/>
        <end position="40"/>
    </location>
</feature>
<protein>
    <submittedName>
        <fullName evidence="2">Uncharacterized protein</fullName>
    </submittedName>
</protein>
<gene>
    <name evidence="2" type="ORF">FY004_39885</name>
</gene>
<dbReference type="RefSeq" id="WP_148905500.1">
    <property type="nucleotide sequence ID" value="NZ_VSZQ01000618.1"/>
</dbReference>
<name>A0A5D4HEF3_9ACTN</name>
<reference evidence="2 3" key="1">
    <citation type="submission" date="2019-08" db="EMBL/GenBank/DDBJ databases">
        <title>Draft genome for granaticin producer strain Streptomyces parvus C05.</title>
        <authorList>
            <person name="Gonzalez-Pimentel J.L."/>
        </authorList>
    </citation>
    <scope>NUCLEOTIDE SEQUENCE [LARGE SCALE GENOMIC DNA]</scope>
    <source>
        <strain evidence="2 3">C05</strain>
    </source>
</reference>
<evidence type="ECO:0000313" key="3">
    <source>
        <dbReference type="Proteomes" id="UP000323242"/>
    </source>
</evidence>
<keyword evidence="3" id="KW-1185">Reference proteome</keyword>
<proteinExistence type="predicted"/>
<evidence type="ECO:0000256" key="1">
    <source>
        <dbReference type="SAM" id="MobiDB-lite"/>
    </source>
</evidence>
<dbReference type="AlphaFoldDB" id="A0A5D4HEF3"/>
<comment type="caution">
    <text evidence="2">The sequence shown here is derived from an EMBL/GenBank/DDBJ whole genome shotgun (WGS) entry which is preliminary data.</text>
</comment>
<dbReference type="Proteomes" id="UP000323242">
    <property type="component" value="Unassembled WGS sequence"/>
</dbReference>
<organism evidence="2 3">
    <name type="scientific">Streptomyces parvus</name>
    <dbReference type="NCBI Taxonomy" id="66428"/>
    <lineage>
        <taxon>Bacteria</taxon>
        <taxon>Bacillati</taxon>
        <taxon>Actinomycetota</taxon>
        <taxon>Actinomycetes</taxon>
        <taxon>Kitasatosporales</taxon>
        <taxon>Streptomycetaceae</taxon>
        <taxon>Streptomyces</taxon>
    </lineage>
</organism>
<feature type="compositionally biased region" description="Low complexity" evidence="1">
    <location>
        <begin position="11"/>
        <end position="22"/>
    </location>
</feature>
<feature type="compositionally biased region" description="Basic and acidic residues" evidence="1">
    <location>
        <begin position="1"/>
        <end position="10"/>
    </location>
</feature>
<sequence length="68" mass="7130">MNGLPRERAPDLASAPAASPDRATGDRAENDSPYDPGAADWTELADAAWLASARLDAHRTPGPVPDHP</sequence>
<feature type="non-terminal residue" evidence="2">
    <location>
        <position position="68"/>
    </location>
</feature>
<dbReference type="EMBL" id="VSZQ01000618">
    <property type="protein sequence ID" value="TYR37210.1"/>
    <property type="molecule type" value="Genomic_DNA"/>
</dbReference>
<accession>A0A5D4HEF3</accession>